<protein>
    <recommendedName>
        <fullName evidence="4">Glycoside hydrolase 123 C-terminal domain-containing protein</fullName>
    </recommendedName>
</protein>
<dbReference type="SUPFAM" id="SSF51445">
    <property type="entry name" value="(Trans)glycosidases"/>
    <property type="match status" value="1"/>
</dbReference>
<proteinExistence type="predicted"/>
<gene>
    <name evidence="2" type="ORF">STSP1_02421</name>
</gene>
<dbReference type="InterPro" id="IPR017853">
    <property type="entry name" value="GH"/>
</dbReference>
<accession>A0A1W6LQC0</accession>
<name>A0A1W6LQC0_9BACT</name>
<organism evidence="2 3">
    <name type="scientific">Sedimentisphaera salicampi</name>
    <dbReference type="NCBI Taxonomy" id="1941349"/>
    <lineage>
        <taxon>Bacteria</taxon>
        <taxon>Pseudomonadati</taxon>
        <taxon>Planctomycetota</taxon>
        <taxon>Phycisphaerae</taxon>
        <taxon>Sedimentisphaerales</taxon>
        <taxon>Sedimentisphaeraceae</taxon>
        <taxon>Sedimentisphaera</taxon>
    </lineage>
</organism>
<dbReference type="EMBL" id="CP021023">
    <property type="protein sequence ID" value="ARN57995.1"/>
    <property type="molecule type" value="Genomic_DNA"/>
</dbReference>
<evidence type="ECO:0000256" key="1">
    <source>
        <dbReference type="SAM" id="SignalP"/>
    </source>
</evidence>
<dbReference type="Proteomes" id="UP000193334">
    <property type="component" value="Chromosome"/>
</dbReference>
<evidence type="ECO:0000313" key="3">
    <source>
        <dbReference type="Proteomes" id="UP000193334"/>
    </source>
</evidence>
<dbReference type="AlphaFoldDB" id="A0A1W6LQC0"/>
<dbReference type="RefSeq" id="WP_085756609.1">
    <property type="nucleotide sequence ID" value="NZ_CP021023.1"/>
</dbReference>
<keyword evidence="1" id="KW-0732">Signal</keyword>
<dbReference type="KEGG" id="pbp:STSP1_02421"/>
<feature type="signal peptide" evidence="1">
    <location>
        <begin position="1"/>
        <end position="22"/>
    </location>
</feature>
<keyword evidence="3" id="KW-1185">Reference proteome</keyword>
<sequence length="695" mass="78872" precursor="true">MVKFIRAMCVVSICLLSAAVFAAERSNLSLEKNGRVLWSASSELKVEVQKPVLTCKNERSKFNIDKPEESTYGLPLIIEEETDESLLPVEVKLKSHTAKAESILLTYDVSSDWPVNIEGQYHVSLSSASDSDAIYYEAELDLDFPVRADLEVMNEFEVKDSSASKMVCPERDGQLRVYELNPGKYGTYGALRYEMGAKAASGLSSREISLESTVDPTQHLYGWDEDIPKEFSGTPVLGPMMQIPVVHEQFRLTRNELGIPVFGLEFEKEDKKQHLAVSVDPYCGAYLQSVPKKQSTSITVSTTYHGQTVPLKKEDRTVLLEFLPENGKELTEPECVDAMLNSFYKTIPEIQPGPEWTDQIHLVYYDFLSDGGEGWYKGLRHLADKIPEKYRDRAAVCIHGWYDYFQQYAYDHSKGELIDQWTAMQGTGKISMSLEQMHKRIKFSNDLGFHTLLYFADGTNSDSGAPEFSPDYLWRNKKGISVPGWKGPDSKGQPLRMDPAVPEVREWFKGYLKALIKEYGQEVDAFVWDETYYILPNTISYAQDVPTYSDREMITLTAELTKIVQDNRENPDLAFLVSDNGRNFNALATHGTFQDSAMRPYIWGPSMFINYRNCLWSCLWYPVTSPDYNRHSAELGFPQGVSNGAGNNKGPHQMPQDLLDRIIQRFIKNVENDKKRARYFGINGEPVSCSSLNNE</sequence>
<evidence type="ECO:0008006" key="4">
    <source>
        <dbReference type="Google" id="ProtNLM"/>
    </source>
</evidence>
<evidence type="ECO:0000313" key="2">
    <source>
        <dbReference type="EMBL" id="ARN57995.1"/>
    </source>
</evidence>
<reference evidence="3" key="1">
    <citation type="submission" date="2017-04" db="EMBL/GenBank/DDBJ databases">
        <title>Comparative genomics and description of representatives of a novel lineage of planctomycetes thriving in anoxic sediments.</title>
        <authorList>
            <person name="Spring S."/>
            <person name="Bunk B."/>
            <person name="Sproer C."/>
        </authorList>
    </citation>
    <scope>NUCLEOTIDE SEQUENCE [LARGE SCALE GENOMIC DNA]</scope>
    <source>
        <strain evidence="3">ST-PulAB-D4</strain>
    </source>
</reference>
<feature type="chain" id="PRO_5013139862" description="Glycoside hydrolase 123 C-terminal domain-containing protein" evidence="1">
    <location>
        <begin position="23"/>
        <end position="695"/>
    </location>
</feature>
<dbReference type="STRING" id="1941349.STSP1_02421"/>